<evidence type="ECO:0000256" key="11">
    <source>
        <dbReference type="ARBA" id="ARBA00023204"/>
    </source>
</evidence>
<keyword evidence="5" id="KW-0963">Cytoplasm</keyword>
<reference evidence="19" key="2">
    <citation type="journal article" date="2018" name="Plant J.">
        <title>The Sorghum bicolor reference genome: improved assembly, gene annotations, a transcriptome atlas, and signatures of genome organization.</title>
        <authorList>
            <person name="McCormick R.F."/>
            <person name="Truong S.K."/>
            <person name="Sreedasyam A."/>
            <person name="Jenkins J."/>
            <person name="Shu S."/>
            <person name="Sims D."/>
            <person name="Kennedy M."/>
            <person name="Amirebrahimi M."/>
            <person name="Weers B.D."/>
            <person name="McKinley B."/>
            <person name="Mattison A."/>
            <person name="Morishige D.T."/>
            <person name="Grimwood J."/>
            <person name="Schmutz J."/>
            <person name="Mullet J.E."/>
        </authorList>
    </citation>
    <scope>NUCLEOTIDE SEQUENCE [LARGE SCALE GENOMIC DNA]</scope>
    <source>
        <strain evidence="19">cv. BTx623</strain>
    </source>
</reference>
<dbReference type="EMBL" id="CM000760">
    <property type="protein sequence ID" value="OQU92199.1"/>
    <property type="molecule type" value="Genomic_DNA"/>
</dbReference>
<dbReference type="OMA" id="CLESWEM"/>
<evidence type="ECO:0000256" key="15">
    <source>
        <dbReference type="SAM" id="Coils"/>
    </source>
</evidence>
<dbReference type="InParanoid" id="A0A1Z5S8P1"/>
<name>A0A1Z5S8P1_SORBI</name>
<dbReference type="InterPro" id="IPR037381">
    <property type="entry name" value="RFWD3"/>
</dbReference>
<keyword evidence="10" id="KW-0833">Ubl conjugation pathway</keyword>
<evidence type="ECO:0000256" key="3">
    <source>
        <dbReference type="ARBA" id="ARBA00004906"/>
    </source>
</evidence>
<dbReference type="ExpressionAtlas" id="A0A1Z5S8P1">
    <property type="expression patterns" value="baseline and differential"/>
</dbReference>
<evidence type="ECO:0000256" key="8">
    <source>
        <dbReference type="ARBA" id="ARBA00022737"/>
    </source>
</evidence>
<keyword evidence="8" id="KW-0677">Repeat</keyword>
<dbReference type="PANTHER" id="PTHR16047">
    <property type="entry name" value="RFWD3 PROTEIN"/>
    <property type="match status" value="1"/>
</dbReference>
<evidence type="ECO:0000313" key="18">
    <source>
        <dbReference type="EMBL" id="OQU92199.1"/>
    </source>
</evidence>
<dbReference type="STRING" id="4558.A0A1Z5S8P1"/>
<feature type="compositionally biased region" description="Gly residues" evidence="16">
    <location>
        <begin position="102"/>
        <end position="113"/>
    </location>
</feature>
<dbReference type="InterPro" id="IPR056527">
    <property type="entry name" value="WD40_RFWD3"/>
</dbReference>
<evidence type="ECO:0000256" key="14">
    <source>
        <dbReference type="PROSITE-ProRule" id="PRU00175"/>
    </source>
</evidence>
<evidence type="ECO:0000256" key="1">
    <source>
        <dbReference type="ARBA" id="ARBA00000900"/>
    </source>
</evidence>
<evidence type="ECO:0000259" key="17">
    <source>
        <dbReference type="PROSITE" id="PS50089"/>
    </source>
</evidence>
<dbReference type="FunCoup" id="A0A1Z5S8P1">
    <property type="interactions" value="555"/>
</dbReference>
<dbReference type="GO" id="GO:0036297">
    <property type="term" value="P:interstrand cross-link repair"/>
    <property type="evidence" value="ECO:0007669"/>
    <property type="project" value="InterPro"/>
</dbReference>
<evidence type="ECO:0000256" key="13">
    <source>
        <dbReference type="ARBA" id="ARBA00034306"/>
    </source>
</evidence>
<proteinExistence type="predicted"/>
<sequence length="622" mass="68234">MKKAHKFFPTRARQPFRFVARSPLPKFFFPNSFIHSAALQSGRGEARPPNPMPSGSGSRGRRPRPRAAAEVAAPRVVQVSSSGSGEEGSDEEEEEEEEEGSEGSGEGARGRGGSANEDKTTEREVEAEDPCLPSCPICMVAWTADGAHRVSCIPCGHVYGRHCLETWLVQYGKKKAPCPQCGKRYTQNNIINLYVPEIAVPSNDLEKQVLYLREKNESLEKQQAKLLEEIKEYKRIIMLQQNIIYESSSKRQKMTERSSDGISGAEPIASLTKDIDHSNLSSFALQNEFLVDGARVMGIDASSQIIFTSGRAHGVGTEYILTKISMFHRHGMEKIHLPSDTKAIRDICVLPRGDVVFASLGRKLSLFSVTTNNVVLQYDLPAPGWSCSVDYTTSTHIYAGLQNGMLLVFDIRQTSAPLHSTMGLSTHPVHTIHCAVDDSGSRNVLSASSIGPCIWDASENRPSLVSGMENQGVCISLACTSPSSDLLVASYRPKVELPDDSATQAATQQSPVLTGSGKLGYHTLLRRTTTTSFAKDHICSGVVSELRMSKSAIIPCGGNQHLFAYGDESLYGVRTWQLPSFQRYTDLMPHRQPVLDLRFAESSTGRYLGCLSAEKLQVFTVR</sequence>
<dbReference type="Gene3D" id="2.130.10.10">
    <property type="entry name" value="YVTN repeat-like/Quinoprotein amine dehydrogenase"/>
    <property type="match status" value="1"/>
</dbReference>
<dbReference type="InterPro" id="IPR001841">
    <property type="entry name" value="Znf_RING"/>
</dbReference>
<dbReference type="Proteomes" id="UP000000768">
    <property type="component" value="Chromosome 1"/>
</dbReference>
<feature type="compositionally biased region" description="Low complexity" evidence="16">
    <location>
        <begin position="66"/>
        <end position="84"/>
    </location>
</feature>
<keyword evidence="19" id="KW-1185">Reference proteome</keyword>
<evidence type="ECO:0000256" key="4">
    <source>
        <dbReference type="ARBA" id="ARBA00012483"/>
    </source>
</evidence>
<evidence type="ECO:0000256" key="5">
    <source>
        <dbReference type="ARBA" id="ARBA00022490"/>
    </source>
</evidence>
<comment type="pathway">
    <text evidence="3">Protein modification; protein ubiquitination.</text>
</comment>
<dbReference type="AlphaFoldDB" id="A0A1Z5S8P1"/>
<dbReference type="GO" id="GO:0061630">
    <property type="term" value="F:ubiquitin protein ligase activity"/>
    <property type="evidence" value="ECO:0007669"/>
    <property type="project" value="UniProtKB-EC"/>
</dbReference>
<dbReference type="SUPFAM" id="SSF57850">
    <property type="entry name" value="RING/U-box"/>
    <property type="match status" value="1"/>
</dbReference>
<dbReference type="eggNOG" id="KOG1645">
    <property type="taxonomic scope" value="Eukaryota"/>
</dbReference>
<feature type="coiled-coil region" evidence="15">
    <location>
        <begin position="202"/>
        <end position="236"/>
    </location>
</feature>
<organism evidence="18 19">
    <name type="scientific">Sorghum bicolor</name>
    <name type="common">Sorghum</name>
    <name type="synonym">Sorghum vulgare</name>
    <dbReference type="NCBI Taxonomy" id="4558"/>
    <lineage>
        <taxon>Eukaryota</taxon>
        <taxon>Viridiplantae</taxon>
        <taxon>Streptophyta</taxon>
        <taxon>Embryophyta</taxon>
        <taxon>Tracheophyta</taxon>
        <taxon>Spermatophyta</taxon>
        <taxon>Magnoliopsida</taxon>
        <taxon>Liliopsida</taxon>
        <taxon>Poales</taxon>
        <taxon>Poaceae</taxon>
        <taxon>PACMAD clade</taxon>
        <taxon>Panicoideae</taxon>
        <taxon>Andropogonodae</taxon>
        <taxon>Andropogoneae</taxon>
        <taxon>Sorghinae</taxon>
        <taxon>Sorghum</taxon>
    </lineage>
</organism>
<dbReference type="PANTHER" id="PTHR16047:SF7">
    <property type="entry name" value="E3 UBIQUITIN-PROTEIN LIGASE RFWD3"/>
    <property type="match status" value="1"/>
</dbReference>
<evidence type="ECO:0000256" key="2">
    <source>
        <dbReference type="ARBA" id="ARBA00004496"/>
    </source>
</evidence>
<keyword evidence="15" id="KW-0175">Coiled coil</keyword>
<evidence type="ECO:0000256" key="10">
    <source>
        <dbReference type="ARBA" id="ARBA00022786"/>
    </source>
</evidence>
<keyword evidence="14" id="KW-0863">Zinc-finger</keyword>
<dbReference type="EC" id="2.3.2.27" evidence="4"/>
<dbReference type="GO" id="GO:0005737">
    <property type="term" value="C:cytoplasm"/>
    <property type="evidence" value="ECO:0007669"/>
    <property type="project" value="UniProtKB-SubCell"/>
</dbReference>
<evidence type="ECO:0000256" key="6">
    <source>
        <dbReference type="ARBA" id="ARBA00022574"/>
    </source>
</evidence>
<keyword evidence="14" id="KW-0862">Zinc</keyword>
<keyword evidence="12" id="KW-0539">Nucleus</keyword>
<feature type="compositionally biased region" description="Acidic residues" evidence="16">
    <location>
        <begin position="87"/>
        <end position="101"/>
    </location>
</feature>
<evidence type="ECO:0000313" key="19">
    <source>
        <dbReference type="Proteomes" id="UP000000768"/>
    </source>
</evidence>
<dbReference type="GO" id="GO:0008270">
    <property type="term" value="F:zinc ion binding"/>
    <property type="evidence" value="ECO:0007669"/>
    <property type="project" value="UniProtKB-KW"/>
</dbReference>
<reference evidence="18 19" key="1">
    <citation type="journal article" date="2009" name="Nature">
        <title>The Sorghum bicolor genome and the diversification of grasses.</title>
        <authorList>
            <person name="Paterson A.H."/>
            <person name="Bowers J.E."/>
            <person name="Bruggmann R."/>
            <person name="Dubchak I."/>
            <person name="Grimwood J."/>
            <person name="Gundlach H."/>
            <person name="Haberer G."/>
            <person name="Hellsten U."/>
            <person name="Mitros T."/>
            <person name="Poliakov A."/>
            <person name="Schmutz J."/>
            <person name="Spannagl M."/>
            <person name="Tang H."/>
            <person name="Wang X."/>
            <person name="Wicker T."/>
            <person name="Bharti A.K."/>
            <person name="Chapman J."/>
            <person name="Feltus F.A."/>
            <person name="Gowik U."/>
            <person name="Grigoriev I.V."/>
            <person name="Lyons E."/>
            <person name="Maher C.A."/>
            <person name="Martis M."/>
            <person name="Narechania A."/>
            <person name="Otillar R.P."/>
            <person name="Penning B.W."/>
            <person name="Salamov A.A."/>
            <person name="Wang Y."/>
            <person name="Zhang L."/>
            <person name="Carpita N.C."/>
            <person name="Freeling M."/>
            <person name="Gingle A.R."/>
            <person name="Hash C.T."/>
            <person name="Keller B."/>
            <person name="Klein P."/>
            <person name="Kresovich S."/>
            <person name="McCann M.C."/>
            <person name="Ming R."/>
            <person name="Peterson D.G."/>
            <person name="Mehboob-ur-Rahman"/>
            <person name="Ware D."/>
            <person name="Westhoff P."/>
            <person name="Mayer K.F."/>
            <person name="Messing J."/>
            <person name="Rokhsar D.S."/>
        </authorList>
    </citation>
    <scope>NUCLEOTIDE SEQUENCE [LARGE SCALE GENOMIC DNA]</scope>
    <source>
        <strain evidence="19">cv. BTx623</strain>
    </source>
</reference>
<dbReference type="Pfam" id="PF13639">
    <property type="entry name" value="zf-RING_2"/>
    <property type="match status" value="1"/>
</dbReference>
<feature type="domain" description="RING-type" evidence="17">
    <location>
        <begin position="135"/>
        <end position="181"/>
    </location>
</feature>
<accession>A0A1Z5S8P1</accession>
<dbReference type="InterPro" id="IPR015943">
    <property type="entry name" value="WD40/YVTN_repeat-like_dom_sf"/>
</dbReference>
<dbReference type="GO" id="GO:0016604">
    <property type="term" value="C:nuclear body"/>
    <property type="evidence" value="ECO:0007669"/>
    <property type="project" value="UniProtKB-SubCell"/>
</dbReference>
<gene>
    <name evidence="18" type="ORF">SORBI_3001G308900</name>
</gene>
<dbReference type="Pfam" id="PF23419">
    <property type="entry name" value="WD40_RFWD3"/>
    <property type="match status" value="1"/>
</dbReference>
<dbReference type="GO" id="GO:0016567">
    <property type="term" value="P:protein ubiquitination"/>
    <property type="evidence" value="ECO:0007669"/>
    <property type="project" value="InterPro"/>
</dbReference>
<dbReference type="SUPFAM" id="SSF50978">
    <property type="entry name" value="WD40 repeat-like"/>
    <property type="match status" value="1"/>
</dbReference>
<dbReference type="Gramene" id="OQU92199">
    <property type="protein sequence ID" value="OQU92199"/>
    <property type="gene ID" value="SORBI_3001G308900"/>
</dbReference>
<keyword evidence="11" id="KW-0234">DNA repair</keyword>
<dbReference type="InterPro" id="IPR013083">
    <property type="entry name" value="Znf_RING/FYVE/PHD"/>
</dbReference>
<keyword evidence="6" id="KW-0853">WD repeat</keyword>
<protein>
    <recommendedName>
        <fullName evidence="4">RING-type E3 ubiquitin transferase</fullName>
        <ecNumber evidence="4">2.3.2.27</ecNumber>
    </recommendedName>
</protein>
<keyword evidence="7" id="KW-0808">Transferase</keyword>
<comment type="subcellular location">
    <subcellularLocation>
        <location evidence="2">Cytoplasm</location>
    </subcellularLocation>
    <subcellularLocation>
        <location evidence="13">Nucleus</location>
        <location evidence="13">Nuclear body</location>
    </subcellularLocation>
</comment>
<comment type="catalytic activity">
    <reaction evidence="1">
        <text>S-ubiquitinyl-[E2 ubiquitin-conjugating enzyme]-L-cysteine + [acceptor protein]-L-lysine = [E2 ubiquitin-conjugating enzyme]-L-cysteine + N(6)-ubiquitinyl-[acceptor protein]-L-lysine.</text>
        <dbReference type="EC" id="2.3.2.27"/>
    </reaction>
</comment>
<evidence type="ECO:0000256" key="7">
    <source>
        <dbReference type="ARBA" id="ARBA00022679"/>
    </source>
</evidence>
<keyword evidence="9" id="KW-0227">DNA damage</keyword>
<keyword evidence="14" id="KW-0479">Metal-binding</keyword>
<feature type="region of interest" description="Disordered" evidence="16">
    <location>
        <begin position="39"/>
        <end position="126"/>
    </location>
</feature>
<evidence type="ECO:0000256" key="9">
    <source>
        <dbReference type="ARBA" id="ARBA00022763"/>
    </source>
</evidence>
<dbReference type="Gene3D" id="3.30.40.10">
    <property type="entry name" value="Zinc/RING finger domain, C3HC4 (zinc finger)"/>
    <property type="match status" value="1"/>
</dbReference>
<evidence type="ECO:0000256" key="12">
    <source>
        <dbReference type="ARBA" id="ARBA00023242"/>
    </source>
</evidence>
<evidence type="ECO:0000256" key="16">
    <source>
        <dbReference type="SAM" id="MobiDB-lite"/>
    </source>
</evidence>
<dbReference type="InterPro" id="IPR036322">
    <property type="entry name" value="WD40_repeat_dom_sf"/>
</dbReference>
<dbReference type="PROSITE" id="PS50089">
    <property type="entry name" value="ZF_RING_2"/>
    <property type="match status" value="1"/>
</dbReference>